<accession>A0A8J3GDQ8</accession>
<dbReference type="AlphaFoldDB" id="A0A8J3GDQ8"/>
<dbReference type="SUPFAM" id="SSF56655">
    <property type="entry name" value="Carbohydrate phosphatase"/>
    <property type="match status" value="1"/>
</dbReference>
<name>A0A8J3GDQ8_9BACT</name>
<evidence type="ECO:0000313" key="2">
    <source>
        <dbReference type="Proteomes" id="UP000642829"/>
    </source>
</evidence>
<dbReference type="EMBL" id="BMXG01000006">
    <property type="protein sequence ID" value="GHB97805.1"/>
    <property type="molecule type" value="Genomic_DNA"/>
</dbReference>
<protein>
    <recommendedName>
        <fullName evidence="3">Inositol monophosphatase</fullName>
    </recommendedName>
</protein>
<organism evidence="1 2">
    <name type="scientific">Cerasicoccus arenae</name>
    <dbReference type="NCBI Taxonomy" id="424488"/>
    <lineage>
        <taxon>Bacteria</taxon>
        <taxon>Pseudomonadati</taxon>
        <taxon>Verrucomicrobiota</taxon>
        <taxon>Opitutia</taxon>
        <taxon>Puniceicoccales</taxon>
        <taxon>Cerasicoccaceae</taxon>
        <taxon>Cerasicoccus</taxon>
    </lineage>
</organism>
<reference evidence="1" key="1">
    <citation type="journal article" date="2014" name="Int. J. Syst. Evol. Microbiol.">
        <title>Complete genome sequence of Corynebacterium casei LMG S-19264T (=DSM 44701T), isolated from a smear-ripened cheese.</title>
        <authorList>
            <consortium name="US DOE Joint Genome Institute (JGI-PGF)"/>
            <person name="Walter F."/>
            <person name="Albersmeier A."/>
            <person name="Kalinowski J."/>
            <person name="Ruckert C."/>
        </authorList>
    </citation>
    <scope>NUCLEOTIDE SEQUENCE</scope>
    <source>
        <strain evidence="1">KCTC 12870</strain>
    </source>
</reference>
<dbReference type="RefSeq" id="WP_200163258.1">
    <property type="nucleotide sequence ID" value="NZ_BMXG01000006.1"/>
</dbReference>
<dbReference type="Proteomes" id="UP000642829">
    <property type="component" value="Unassembled WGS sequence"/>
</dbReference>
<reference evidence="1" key="2">
    <citation type="submission" date="2020-09" db="EMBL/GenBank/DDBJ databases">
        <authorList>
            <person name="Sun Q."/>
            <person name="Kim S."/>
        </authorList>
    </citation>
    <scope>NUCLEOTIDE SEQUENCE</scope>
    <source>
        <strain evidence="1">KCTC 12870</strain>
    </source>
</reference>
<keyword evidence="2" id="KW-1185">Reference proteome</keyword>
<proteinExistence type="predicted"/>
<evidence type="ECO:0008006" key="3">
    <source>
        <dbReference type="Google" id="ProtNLM"/>
    </source>
</evidence>
<sequence length="339" mass="37433">MSIIVADQWETARKLLCALQDHLLAVILSERTQVRNYALHDVSNVTPADTIYQIDKISEAAILDWFAGHWPADWPVEIVMEGLEEIGPLTFPTIDVEDTIFKCIIDPIDGTRGIMYDKRPAWVLTGLAPQRGASTCLQDIVVSVMTELPITKQWRADQMSTAPGGTLVAESINVLTGSRTPLVLQPSSATNLEHGFAAMNRFFPAGMALLAEMEVDLWHRVAPKRGDDLAIFTDQYLTTGGQLYELMAGRDRFIADLRPWVFRELGIQSGLTCHPYDICVLPLAATLGVIVEDPFTGQVNAPLDTTTPVGWVGYANADLHALISPHLRAVLHKYCPSSW</sequence>
<evidence type="ECO:0000313" key="1">
    <source>
        <dbReference type="EMBL" id="GHB97805.1"/>
    </source>
</evidence>
<gene>
    <name evidence="1" type="ORF">GCM10007047_12130</name>
</gene>
<comment type="caution">
    <text evidence="1">The sequence shown here is derived from an EMBL/GenBank/DDBJ whole genome shotgun (WGS) entry which is preliminary data.</text>
</comment>
<dbReference type="Gene3D" id="3.30.540.10">
    <property type="entry name" value="Fructose-1,6-Bisphosphatase, subunit A, domain 1"/>
    <property type="match status" value="1"/>
</dbReference>